<evidence type="ECO:0000259" key="2">
    <source>
        <dbReference type="PROSITE" id="PS50011"/>
    </source>
</evidence>
<dbReference type="InterPro" id="IPR000719">
    <property type="entry name" value="Prot_kinase_dom"/>
</dbReference>
<feature type="domain" description="Protein kinase" evidence="2">
    <location>
        <begin position="25"/>
        <end position="306"/>
    </location>
</feature>
<dbReference type="PROSITE" id="PS50011">
    <property type="entry name" value="PROTEIN_KINASE_DOM"/>
    <property type="match status" value="1"/>
</dbReference>
<accession>A0A0F7SKD4</accession>
<feature type="compositionally biased region" description="Low complexity" evidence="1">
    <location>
        <begin position="671"/>
        <end position="695"/>
    </location>
</feature>
<sequence length="904" mass="96455">MDYFRSLGTSILQSSGVVLPFALGEKNAAFEREGTIWNMHNAIKRDDNSRITVFVFDSSLPYDGRADRKALLPVAKNALKKIRATRHPDVLKFIDAYETESVIYIATEPVRSLSAVLDSTSNPSLTDDELVWGLHRISRAVAFLNSQAVSIHGLVHRRSSIFLTDSGEWRLGALDLLSSTRSEEKDTQVLWTTGGLVVRRGEGVSPEVMKAGWGVLKDAEPTSNDAYSLALLIHAVFNPSLPLPPTVTPPHPAPQPSSRGAIPQAIFPLFKRLLNPNPKTRLTATMFLQEAGGADGTDGSDRRGFFGGNRLVWICKGLEGWGLSGEGERVEILKAIQAPSPPLPPLFLTHKILPSLLHTLSLPSSPNTSPSAASSPSQLLPLVLKLGKLLSPEEYPKLVLEPVIGLFKSPDRGTRMALLEGLPQFESFLSESAVREKVWPNLITGFADTVPVIREATVQAIPLIAPKLSDRLLNNDLLRLLAKSQMDPEPSIRTNTCILLGRLVPHLGPNTKRKVLVPAFARALKDGFIHARVAGLMAFMATVEAFEMDDLAGRVLPVVCGALVDKEKLVRDQAFIAVNMFMKRLEKMVASMPETIEPVPVRTISGQTNGFSADAPTTQAQAYGNGDGGKAIGSAAGAAGALAGWAFASIGKTLASSDLQSTMAVPTASIPGSFNPPYSSSPSISPRPSTSGPSSDFSRPAAAPTPNINTKPSNGMRLTSSSAFSSNAKKTQFNIDEILAEETEVADAWGIDEGGGGDLIDMDRDEDDWGGFEEAPTPLYPSHPTTSTKPQNTSTPASKQKPKAATTLVSRSSSAAQPSRSRSAPPVVEADDDWGLDVKDEAIAAPPPVVPIRTKPKPSPIPTSTTPTLKTTSSTSSTPVRSISPAIPASSPSAEQSAPQKNKG</sequence>
<dbReference type="GO" id="GO:0004672">
    <property type="term" value="F:protein kinase activity"/>
    <property type="evidence" value="ECO:0007669"/>
    <property type="project" value="InterPro"/>
</dbReference>
<name>A0A0F7SKD4_PHARH</name>
<dbReference type="InterPro" id="IPR016024">
    <property type="entry name" value="ARM-type_fold"/>
</dbReference>
<evidence type="ECO:0000313" key="3">
    <source>
        <dbReference type="EMBL" id="CDZ98148.1"/>
    </source>
</evidence>
<feature type="compositionally biased region" description="Polar residues" evidence="1">
    <location>
        <begin position="706"/>
        <end position="726"/>
    </location>
</feature>
<dbReference type="PANTHER" id="PTHR12984:SF3">
    <property type="entry name" value="N-TERMINAL KINASE-LIKE PROTEIN"/>
    <property type="match status" value="1"/>
</dbReference>
<feature type="compositionally biased region" description="Low complexity" evidence="1">
    <location>
        <begin position="862"/>
        <end position="904"/>
    </location>
</feature>
<feature type="region of interest" description="Disordered" evidence="1">
    <location>
        <begin position="670"/>
        <end position="726"/>
    </location>
</feature>
<dbReference type="AlphaFoldDB" id="A0A0F7SKD4"/>
<protein>
    <submittedName>
        <fullName evidence="3">Arm repeat-containing protein</fullName>
    </submittedName>
</protein>
<dbReference type="Gene3D" id="3.30.200.20">
    <property type="entry name" value="Phosphorylase Kinase, domain 1"/>
    <property type="match status" value="1"/>
</dbReference>
<dbReference type="EMBL" id="LN483326">
    <property type="protein sequence ID" value="CDZ98148.1"/>
    <property type="molecule type" value="Genomic_DNA"/>
</dbReference>
<dbReference type="PANTHER" id="PTHR12984">
    <property type="entry name" value="SCY1-RELATED S/T PROTEIN KINASE-LIKE"/>
    <property type="match status" value="1"/>
</dbReference>
<dbReference type="GO" id="GO:0005737">
    <property type="term" value="C:cytoplasm"/>
    <property type="evidence" value="ECO:0007669"/>
    <property type="project" value="TreeGrafter"/>
</dbReference>
<dbReference type="Gene3D" id="1.10.510.10">
    <property type="entry name" value="Transferase(Phosphotransferase) domain 1"/>
    <property type="match status" value="1"/>
</dbReference>
<dbReference type="SUPFAM" id="SSF48371">
    <property type="entry name" value="ARM repeat"/>
    <property type="match status" value="1"/>
</dbReference>
<dbReference type="SUPFAM" id="SSF56112">
    <property type="entry name" value="Protein kinase-like (PK-like)"/>
    <property type="match status" value="1"/>
</dbReference>
<feature type="region of interest" description="Disordered" evidence="1">
    <location>
        <begin position="746"/>
        <end position="904"/>
    </location>
</feature>
<proteinExistence type="predicted"/>
<feature type="compositionally biased region" description="Low complexity" evidence="1">
    <location>
        <begin position="809"/>
        <end position="828"/>
    </location>
</feature>
<reference evidence="3" key="1">
    <citation type="submission" date="2014-08" db="EMBL/GenBank/DDBJ databases">
        <authorList>
            <person name="Sharma Rahul"/>
            <person name="Thines Marco"/>
        </authorList>
    </citation>
    <scope>NUCLEOTIDE SEQUENCE</scope>
</reference>
<feature type="compositionally biased region" description="Polar residues" evidence="1">
    <location>
        <begin position="783"/>
        <end position="798"/>
    </location>
</feature>
<dbReference type="Gene3D" id="1.25.10.10">
    <property type="entry name" value="Leucine-rich Repeat Variant"/>
    <property type="match status" value="1"/>
</dbReference>
<dbReference type="InterPro" id="IPR051177">
    <property type="entry name" value="CIK-Related_Protein"/>
</dbReference>
<dbReference type="GO" id="GO:0005524">
    <property type="term" value="F:ATP binding"/>
    <property type="evidence" value="ECO:0007669"/>
    <property type="project" value="InterPro"/>
</dbReference>
<dbReference type="GO" id="GO:0006409">
    <property type="term" value="P:tRNA export from nucleus"/>
    <property type="evidence" value="ECO:0007669"/>
    <property type="project" value="TreeGrafter"/>
</dbReference>
<evidence type="ECO:0000256" key="1">
    <source>
        <dbReference type="SAM" id="MobiDB-lite"/>
    </source>
</evidence>
<organism evidence="3">
    <name type="scientific">Phaffia rhodozyma</name>
    <name type="common">Yeast</name>
    <name type="synonym">Xanthophyllomyces dendrorhous</name>
    <dbReference type="NCBI Taxonomy" id="264483"/>
    <lineage>
        <taxon>Eukaryota</taxon>
        <taxon>Fungi</taxon>
        <taxon>Dikarya</taxon>
        <taxon>Basidiomycota</taxon>
        <taxon>Agaricomycotina</taxon>
        <taxon>Tremellomycetes</taxon>
        <taxon>Cystofilobasidiales</taxon>
        <taxon>Mrakiaceae</taxon>
        <taxon>Phaffia</taxon>
    </lineage>
</organism>
<dbReference type="InterPro" id="IPR011989">
    <property type="entry name" value="ARM-like"/>
</dbReference>
<dbReference type="InterPro" id="IPR011009">
    <property type="entry name" value="Kinase-like_dom_sf"/>
</dbReference>